<name>Q52547_PSESX</name>
<accession>Q52547</accession>
<evidence type="ECO:0000256" key="1">
    <source>
        <dbReference type="SAM" id="MobiDB-lite"/>
    </source>
</evidence>
<geneLocation type="plasmid" evidence="2">
    <name>pPS10</name>
</geneLocation>
<dbReference type="PIR" id="S20616">
    <property type="entry name" value="S20616"/>
</dbReference>
<evidence type="ECO:0000313" key="2">
    <source>
        <dbReference type="EMBL" id="CAA41701.1"/>
    </source>
</evidence>
<feature type="compositionally biased region" description="Basic and acidic residues" evidence="1">
    <location>
        <begin position="10"/>
        <end position="20"/>
    </location>
</feature>
<dbReference type="AlphaFoldDB" id="Q52547"/>
<protein>
    <submittedName>
        <fullName evidence="2">P.syringae pPS10 plasmid DNA for basic replicon</fullName>
    </submittedName>
</protein>
<sequence length="63" mass="6882">MTHGLAHHPRGTEAVRKEPSHAVPRYGRRPLILGAGGRKRSSPRNVGAYPGVWRAKSTDTVRA</sequence>
<keyword evidence="2" id="KW-0614">Plasmid</keyword>
<organism evidence="2">
    <name type="scientific">Pseudomonas syringae</name>
    <dbReference type="NCBI Taxonomy" id="317"/>
    <lineage>
        <taxon>Bacteria</taxon>
        <taxon>Pseudomonadati</taxon>
        <taxon>Pseudomonadota</taxon>
        <taxon>Gammaproteobacteria</taxon>
        <taxon>Pseudomonadales</taxon>
        <taxon>Pseudomonadaceae</taxon>
        <taxon>Pseudomonas</taxon>
    </lineage>
</organism>
<proteinExistence type="predicted"/>
<reference evidence="2" key="2">
    <citation type="journal article" date="1992" name="J. Mol. Biol.">
        <title>Genetic and functional analysis of the basic replicon of pPS10, a plasmid specific for Pseudomonas isolated from Pseudomonas syringae patovar savastanoi.</title>
        <authorList>
            <person name="Nieto C."/>
            <person name="Giraldo R."/>
            <person name="Fernandez-Tresguerres E."/>
            <person name="Diaz R."/>
        </authorList>
    </citation>
    <scope>NUCLEOTIDE SEQUENCE</scope>
    <source>
        <strain evidence="2">Pv.savastanoi</strain>
        <plasmid evidence="2">pPS10</plasmid>
    </source>
</reference>
<reference evidence="2" key="1">
    <citation type="submission" date="1991-03" db="EMBL/GenBank/DDBJ databases">
        <authorList>
            <person name="Orejas R.D."/>
        </authorList>
    </citation>
    <scope>NUCLEOTIDE SEQUENCE</scope>
    <source>
        <strain evidence="2">Pv.savastanoi</strain>
        <plasmid evidence="2">pPS10</plasmid>
    </source>
</reference>
<dbReference type="EMBL" id="X58896">
    <property type="protein sequence ID" value="CAA41701.1"/>
    <property type="molecule type" value="Genomic_DNA"/>
</dbReference>
<feature type="region of interest" description="Disordered" evidence="1">
    <location>
        <begin position="1"/>
        <end position="63"/>
    </location>
</feature>